<keyword evidence="3" id="KW-1185">Reference proteome</keyword>
<evidence type="ECO:0000313" key="2">
    <source>
        <dbReference type="EMBL" id="EEG75739.1"/>
    </source>
</evidence>
<sequence>MLKARIKFRKFGVMKFIGHLDVMRYFQKAMRRAEIPIAFTSGYSPHMVMSFAQPLGIGITSDAEYFDIELTGNISPDDAVSQLNSVMVEGIEVVSFVRIADDKKSSGMTIVAAAGYQVTLPETFRTSEVTKKLPESWAEQAESFMDQEQIVVWKKTKRSEKEVDIKPMIYELKVSEDSIYLLLATGSEQNLKPDLVMEAFGTYMGLDMAEIPVHYHRLEVYARKDSQLVPLDALEI</sequence>
<organism evidence="2 3">
    <name type="scientific">[Clostridium] hylemonae DSM 15053</name>
    <dbReference type="NCBI Taxonomy" id="553973"/>
    <lineage>
        <taxon>Bacteria</taxon>
        <taxon>Bacillati</taxon>
        <taxon>Bacillota</taxon>
        <taxon>Clostridia</taxon>
        <taxon>Lachnospirales</taxon>
        <taxon>Lachnospiraceae</taxon>
    </lineage>
</organism>
<gene>
    <name evidence="2" type="ORF">CLOHYLEM_04097</name>
</gene>
<reference evidence="2" key="2">
    <citation type="submission" date="2013-06" db="EMBL/GenBank/DDBJ databases">
        <title>Draft genome sequence of Clostridium hylemonae (DSM 15053).</title>
        <authorList>
            <person name="Sudarsanam P."/>
            <person name="Ley R."/>
            <person name="Guruge J."/>
            <person name="Turnbaugh P.J."/>
            <person name="Mahowald M."/>
            <person name="Liep D."/>
            <person name="Gordon J."/>
        </authorList>
    </citation>
    <scope>NUCLEOTIDE SEQUENCE</scope>
    <source>
        <strain evidence="2">DSM 15053</strain>
    </source>
</reference>
<accession>C0BWB4</accession>
<comment type="caution">
    <text evidence="2">The sequence shown here is derived from an EMBL/GenBank/DDBJ whole genome shotgun (WGS) entry which is preliminary data.</text>
</comment>
<dbReference type="eggNOG" id="COG5011">
    <property type="taxonomic scope" value="Bacteria"/>
</dbReference>
<feature type="domain" description="DUF2344" evidence="1">
    <location>
        <begin position="3"/>
        <end position="193"/>
    </location>
</feature>
<dbReference type="EMBL" id="ABYI02000005">
    <property type="protein sequence ID" value="EEG75739.1"/>
    <property type="molecule type" value="Genomic_DNA"/>
</dbReference>
<dbReference type="Pfam" id="PF10105">
    <property type="entry name" value="DUF2344"/>
    <property type="match status" value="1"/>
</dbReference>
<protein>
    <submittedName>
        <fullName evidence="2">Radical SAM-linked protein</fullName>
    </submittedName>
</protein>
<evidence type="ECO:0000259" key="1">
    <source>
        <dbReference type="Pfam" id="PF10105"/>
    </source>
</evidence>
<proteinExistence type="predicted"/>
<dbReference type="STRING" id="553973.CLOHYLEM_04097"/>
<dbReference type="HOGENOM" id="CLU_083579_1_0_9"/>
<name>C0BWB4_9FIRM</name>
<dbReference type="NCBIfam" id="TIGR03936">
    <property type="entry name" value="sam_1_link_chp"/>
    <property type="match status" value="1"/>
</dbReference>
<dbReference type="Proteomes" id="UP000004893">
    <property type="component" value="Unassembled WGS sequence"/>
</dbReference>
<evidence type="ECO:0000313" key="3">
    <source>
        <dbReference type="Proteomes" id="UP000004893"/>
    </source>
</evidence>
<dbReference type="AlphaFoldDB" id="C0BWB4"/>
<dbReference type="RefSeq" id="WP_006441426.1">
    <property type="nucleotide sequence ID" value="NZ_CP036524.1"/>
</dbReference>
<dbReference type="InterPro" id="IPR018768">
    <property type="entry name" value="DUF2344"/>
</dbReference>
<reference evidence="2" key="1">
    <citation type="submission" date="2009-02" db="EMBL/GenBank/DDBJ databases">
        <authorList>
            <person name="Fulton L."/>
            <person name="Clifton S."/>
            <person name="Fulton B."/>
            <person name="Xu J."/>
            <person name="Minx P."/>
            <person name="Pepin K.H."/>
            <person name="Johnson M."/>
            <person name="Bhonagiri V."/>
            <person name="Nash W.E."/>
            <person name="Mardis E.R."/>
            <person name="Wilson R.K."/>
        </authorList>
    </citation>
    <scope>NUCLEOTIDE SEQUENCE [LARGE SCALE GENOMIC DNA]</scope>
    <source>
        <strain evidence="2">DSM 15053</strain>
    </source>
</reference>